<evidence type="ECO:0000256" key="1">
    <source>
        <dbReference type="SAM" id="MobiDB-lite"/>
    </source>
</evidence>
<feature type="region of interest" description="Disordered" evidence="1">
    <location>
        <begin position="98"/>
        <end position="120"/>
    </location>
</feature>
<feature type="compositionally biased region" description="Basic and acidic residues" evidence="1">
    <location>
        <begin position="98"/>
        <end position="108"/>
    </location>
</feature>
<dbReference type="PATRIC" id="fig|1125779.3.peg.2405"/>
<keyword evidence="3" id="KW-1185">Reference proteome</keyword>
<evidence type="ECO:0000313" key="3">
    <source>
        <dbReference type="Proteomes" id="UP000014408"/>
    </source>
</evidence>
<protein>
    <submittedName>
        <fullName evidence="2">Uncharacterized protein</fullName>
    </submittedName>
</protein>
<comment type="caution">
    <text evidence="2">The sequence shown here is derived from an EMBL/GenBank/DDBJ whole genome shotgun (WGS) entry which is preliminary data.</text>
</comment>
<reference evidence="2 3" key="1">
    <citation type="submission" date="2013-05" db="EMBL/GenBank/DDBJ databases">
        <title>The Genome Sequence of Corynebacterium pyruviciproducens 1773O (ATCC BAA-1742).</title>
        <authorList>
            <consortium name="The Broad Institute Genomics Platform"/>
            <person name="Earl A."/>
            <person name="Ward D."/>
            <person name="Feldgarden M."/>
            <person name="Gevers D."/>
            <person name="Tong J."/>
            <person name="Walker B."/>
            <person name="Young S."/>
            <person name="Zeng Q."/>
            <person name="Gargeya S."/>
            <person name="Fitzgerald M."/>
            <person name="Haas B."/>
            <person name="Abouelleil A."/>
            <person name="Allen A.W."/>
            <person name="Alvarado L."/>
            <person name="Arachchi H.M."/>
            <person name="Berlin A.M."/>
            <person name="Chapman S.B."/>
            <person name="Gainer-Dewar J."/>
            <person name="Goldberg J."/>
            <person name="Griggs A."/>
            <person name="Gujja S."/>
            <person name="Hansen M."/>
            <person name="Howarth C."/>
            <person name="Imamovic A."/>
            <person name="Ireland A."/>
            <person name="Larimer J."/>
            <person name="McCowan C."/>
            <person name="Murphy C."/>
            <person name="Pearson M."/>
            <person name="Poon T.W."/>
            <person name="Priest M."/>
            <person name="Roberts A."/>
            <person name="Saif S."/>
            <person name="Shea T."/>
            <person name="Sisk P."/>
            <person name="Sykes S."/>
            <person name="Wortman J."/>
            <person name="Nusbaum C."/>
            <person name="Birren B."/>
        </authorList>
    </citation>
    <scope>NUCLEOTIDE SEQUENCE [LARGE SCALE GENOMIC DNA]</scope>
    <source>
        <strain evidence="2 3">ATCC BAA-1742</strain>
    </source>
</reference>
<dbReference type="EMBL" id="ATBY01000017">
    <property type="protein sequence ID" value="EPD68043.1"/>
    <property type="molecule type" value="Genomic_DNA"/>
</dbReference>
<organism evidence="2 3">
    <name type="scientific">Corynebacterium pyruviciproducens ATCC BAA-1742</name>
    <dbReference type="NCBI Taxonomy" id="1125779"/>
    <lineage>
        <taxon>Bacteria</taxon>
        <taxon>Bacillati</taxon>
        <taxon>Actinomycetota</taxon>
        <taxon>Actinomycetes</taxon>
        <taxon>Mycobacteriales</taxon>
        <taxon>Corynebacteriaceae</taxon>
        <taxon>Corynebacterium</taxon>
    </lineage>
</organism>
<dbReference type="AlphaFoldDB" id="S2YUI4"/>
<proteinExistence type="predicted"/>
<evidence type="ECO:0000313" key="2">
    <source>
        <dbReference type="EMBL" id="EPD68043.1"/>
    </source>
</evidence>
<accession>S2YUI4</accession>
<dbReference type="eggNOG" id="ENOG5031MAZ">
    <property type="taxonomic scope" value="Bacteria"/>
</dbReference>
<dbReference type="Proteomes" id="UP000014408">
    <property type="component" value="Unassembled WGS sequence"/>
</dbReference>
<gene>
    <name evidence="2" type="ORF">HMPREF1219_02467</name>
</gene>
<sequence length="120" mass="13194">MICVVDKSPDHTVIWQLDGSQLTSAWVDPPAHVMTGAFVMDTHDWRAGELAAKAGTTAKDPADFKAMYTGDPVGENCWCHAKVVQDIAAFWEEKEARRVRTKKGREAHGAAPRPLPLPNN</sequence>
<name>S2YUI4_9CORY</name>
<dbReference type="HOGENOM" id="CLU_2045742_0_0_11"/>
<dbReference type="STRING" id="1125779.HMPREF1219_02467"/>